<dbReference type="EMBL" id="AWWV01009405">
    <property type="protein sequence ID" value="OMO86747.1"/>
    <property type="molecule type" value="Genomic_DNA"/>
</dbReference>
<proteinExistence type="predicted"/>
<feature type="region of interest" description="Disordered" evidence="1">
    <location>
        <begin position="1"/>
        <end position="27"/>
    </location>
</feature>
<dbReference type="OrthoDB" id="1018611at2759"/>
<keyword evidence="3" id="KW-1185">Reference proteome</keyword>
<comment type="caution">
    <text evidence="2">The sequence shown here is derived from an EMBL/GenBank/DDBJ whole genome shotgun (WGS) entry which is preliminary data.</text>
</comment>
<sequence>MTMMSKTRRNTAQTAHRSSNEKGIDRIWQNAGAERRKETFSNACEIMLLIWWTKKATKRRVKATRTRTESTTKE</sequence>
<evidence type="ECO:0000313" key="3">
    <source>
        <dbReference type="Proteomes" id="UP000188268"/>
    </source>
</evidence>
<dbReference type="AlphaFoldDB" id="A0A1R3IVY5"/>
<dbReference type="Gramene" id="OMO86747">
    <property type="protein sequence ID" value="OMO86747"/>
    <property type="gene ID" value="CCACVL1_09481"/>
</dbReference>
<accession>A0A1R3IVY5</accession>
<evidence type="ECO:0000256" key="1">
    <source>
        <dbReference type="SAM" id="MobiDB-lite"/>
    </source>
</evidence>
<name>A0A1R3IVY5_COCAP</name>
<protein>
    <submittedName>
        <fullName evidence="2">Uncharacterized protein</fullName>
    </submittedName>
</protein>
<reference evidence="2 3" key="1">
    <citation type="submission" date="2013-09" db="EMBL/GenBank/DDBJ databases">
        <title>Corchorus capsularis genome sequencing.</title>
        <authorList>
            <person name="Alam M."/>
            <person name="Haque M.S."/>
            <person name="Islam M.S."/>
            <person name="Emdad E.M."/>
            <person name="Islam M.M."/>
            <person name="Ahmed B."/>
            <person name="Halim A."/>
            <person name="Hossen Q.M.M."/>
            <person name="Hossain M.Z."/>
            <person name="Ahmed R."/>
            <person name="Khan M.M."/>
            <person name="Islam R."/>
            <person name="Rashid M.M."/>
            <person name="Khan S.A."/>
            <person name="Rahman M.S."/>
            <person name="Alam M."/>
        </authorList>
    </citation>
    <scope>NUCLEOTIDE SEQUENCE [LARGE SCALE GENOMIC DNA]</scope>
    <source>
        <strain evidence="3">cv. CVL-1</strain>
        <tissue evidence="2">Whole seedling</tissue>
    </source>
</reference>
<gene>
    <name evidence="2" type="ORF">CCACVL1_09481</name>
</gene>
<evidence type="ECO:0000313" key="2">
    <source>
        <dbReference type="EMBL" id="OMO86747.1"/>
    </source>
</evidence>
<dbReference type="Proteomes" id="UP000188268">
    <property type="component" value="Unassembled WGS sequence"/>
</dbReference>
<organism evidence="2 3">
    <name type="scientific">Corchorus capsularis</name>
    <name type="common">Jute</name>
    <dbReference type="NCBI Taxonomy" id="210143"/>
    <lineage>
        <taxon>Eukaryota</taxon>
        <taxon>Viridiplantae</taxon>
        <taxon>Streptophyta</taxon>
        <taxon>Embryophyta</taxon>
        <taxon>Tracheophyta</taxon>
        <taxon>Spermatophyta</taxon>
        <taxon>Magnoliopsida</taxon>
        <taxon>eudicotyledons</taxon>
        <taxon>Gunneridae</taxon>
        <taxon>Pentapetalae</taxon>
        <taxon>rosids</taxon>
        <taxon>malvids</taxon>
        <taxon>Malvales</taxon>
        <taxon>Malvaceae</taxon>
        <taxon>Grewioideae</taxon>
        <taxon>Apeibeae</taxon>
        <taxon>Corchorus</taxon>
    </lineage>
</organism>